<dbReference type="InterPro" id="IPR001680">
    <property type="entry name" value="WD40_rpt"/>
</dbReference>
<evidence type="ECO:0000256" key="4">
    <source>
        <dbReference type="PROSITE-ProRule" id="PRU00221"/>
    </source>
</evidence>
<dbReference type="AlphaFoldDB" id="A0A8H3DBW7"/>
<name>A0A8H3DBW7_9AGAM</name>
<dbReference type="PANTHER" id="PTHR45903:SF1">
    <property type="entry name" value="GLUTAMATE-RICH WD REPEAT-CONTAINING PROTEIN 1"/>
    <property type="match status" value="1"/>
</dbReference>
<evidence type="ECO:0000256" key="5">
    <source>
        <dbReference type="SAM" id="MobiDB-lite"/>
    </source>
</evidence>
<evidence type="ECO:0000313" key="9">
    <source>
        <dbReference type="Proteomes" id="UP000663861"/>
    </source>
</evidence>
<accession>A0A8H3DBW7</accession>
<feature type="compositionally biased region" description="Polar residues" evidence="5">
    <location>
        <begin position="7"/>
        <end position="16"/>
    </location>
</feature>
<evidence type="ECO:0000256" key="1">
    <source>
        <dbReference type="ARBA" id="ARBA00022574"/>
    </source>
</evidence>
<reference evidence="8" key="1">
    <citation type="submission" date="2021-01" db="EMBL/GenBank/DDBJ databases">
        <authorList>
            <person name="Kaushik A."/>
        </authorList>
    </citation>
    <scope>NUCLEOTIDE SEQUENCE</scope>
    <source>
        <strain evidence="8">AG4-RS23</strain>
    </source>
</reference>
<dbReference type="InterPro" id="IPR022052">
    <property type="entry name" value="Histone-bd_RBBP4-like_N"/>
</dbReference>
<feature type="repeat" description="WD" evidence="4">
    <location>
        <begin position="313"/>
        <end position="348"/>
    </location>
</feature>
<feature type="repeat" description="WD" evidence="4">
    <location>
        <begin position="359"/>
        <end position="401"/>
    </location>
</feature>
<dbReference type="InterPro" id="IPR036322">
    <property type="entry name" value="WD40_repeat_dom_sf"/>
</dbReference>
<evidence type="ECO:0000256" key="3">
    <source>
        <dbReference type="ARBA" id="ARBA00040876"/>
    </source>
</evidence>
<dbReference type="Pfam" id="PF23609">
    <property type="entry name" value="Beta-prop_EIPR1"/>
    <property type="match status" value="1"/>
</dbReference>
<dbReference type="InterPro" id="IPR059104">
    <property type="entry name" value="Beta-prop_EIPR1-like"/>
</dbReference>
<feature type="compositionally biased region" description="Acidic residues" evidence="5">
    <location>
        <begin position="37"/>
        <end position="67"/>
    </location>
</feature>
<dbReference type="EMBL" id="CAJMWY010004121">
    <property type="protein sequence ID" value="CAE6520198.1"/>
    <property type="molecule type" value="Genomic_DNA"/>
</dbReference>
<comment type="caution">
    <text evidence="8">The sequence shown here is derived from an EMBL/GenBank/DDBJ whole genome shotgun (WGS) entry which is preliminary data.</text>
</comment>
<evidence type="ECO:0000313" key="8">
    <source>
        <dbReference type="EMBL" id="CAE6520198.1"/>
    </source>
</evidence>
<evidence type="ECO:0000256" key="2">
    <source>
        <dbReference type="ARBA" id="ARBA00022737"/>
    </source>
</evidence>
<dbReference type="SMART" id="SM00320">
    <property type="entry name" value="WD40"/>
    <property type="match status" value="6"/>
</dbReference>
<protein>
    <recommendedName>
        <fullName evidence="3">Glutamate-rich WD repeat-containing protein 1</fullName>
    </recommendedName>
</protein>
<dbReference type="PANTHER" id="PTHR45903">
    <property type="entry name" value="GLUTAMATE-RICH WD REPEAT-CONTAINING PROTEIN 1"/>
    <property type="match status" value="1"/>
</dbReference>
<dbReference type="Pfam" id="PF12265">
    <property type="entry name" value="CAF1C_H4-bd"/>
    <property type="match status" value="1"/>
</dbReference>
<dbReference type="Proteomes" id="UP000663861">
    <property type="component" value="Unassembled WGS sequence"/>
</dbReference>
<sequence length="529" mass="57837">MAKRSAVETSTENEGQAYSKVPATGNDAPRRSIAVDEMGEFEDEWEDELESDGEVVDGADNDEDDDSKMEVDVTQAAEDEDETPAAPDVYLPGSHKLAEDEVLEADQSVYEMLHQMNVTWPCLSFDILRDNLGDNRQSYPASAYVVTGTQADVASKNEVLVMKMSRMCKTQKDDADSDASDDDDDDAEDEDAILEYRSIPHVGGVNRVRAQPMASFPSLTTPYHAATWAETGKVHIWDIRPLMESLDVPGYALQKSQTSKPVHTINQHGRTEGFGLDWGTPVGGLRLLSGDLDGRIFLTTAAQAGFTTAQAPFTSHTAPVEDIQWSPSEATVFASCSSDKSVRVWDIRAKGKKSAAQIAKAHDSDVNVMSWNPGTSYLLATGGDEGGIKIWDLRNLKGVSSNPPSPVAHFTWHTAPITSIEWHPSEDSIFAASGSDDQVTLWDLSVEQDEDEAGTKEIHTANGQKLKDVPSQLLFVHQGQSDLKDVPSQLLFVHQGQSDVKEIHWHPQIPGCLISTAYTGFNVFKTISV</sequence>
<feature type="repeat" description="WD" evidence="4">
    <location>
        <begin position="410"/>
        <end position="452"/>
    </location>
</feature>
<keyword evidence="1 4" id="KW-0853">WD repeat</keyword>
<dbReference type="SUPFAM" id="SSF50978">
    <property type="entry name" value="WD40 repeat-like"/>
    <property type="match status" value="1"/>
</dbReference>
<dbReference type="InterPro" id="IPR015943">
    <property type="entry name" value="WD40/YVTN_repeat-like_dom_sf"/>
</dbReference>
<proteinExistence type="predicted"/>
<dbReference type="Gene3D" id="2.130.10.10">
    <property type="entry name" value="YVTN repeat-like/Quinoprotein amine dehydrogenase"/>
    <property type="match status" value="1"/>
</dbReference>
<dbReference type="PROSITE" id="PS50294">
    <property type="entry name" value="WD_REPEATS_REGION"/>
    <property type="match status" value="3"/>
</dbReference>
<dbReference type="GO" id="GO:0042254">
    <property type="term" value="P:ribosome biogenesis"/>
    <property type="evidence" value="ECO:0007669"/>
    <property type="project" value="TreeGrafter"/>
</dbReference>
<feature type="domain" description="EIPR1-like beta-propeller" evidence="7">
    <location>
        <begin position="313"/>
        <end position="442"/>
    </location>
</feature>
<organism evidence="8 9">
    <name type="scientific">Rhizoctonia solani</name>
    <dbReference type="NCBI Taxonomy" id="456999"/>
    <lineage>
        <taxon>Eukaryota</taxon>
        <taxon>Fungi</taxon>
        <taxon>Dikarya</taxon>
        <taxon>Basidiomycota</taxon>
        <taxon>Agaricomycotina</taxon>
        <taxon>Agaricomycetes</taxon>
        <taxon>Cantharellales</taxon>
        <taxon>Ceratobasidiaceae</taxon>
        <taxon>Rhizoctonia</taxon>
    </lineage>
</organism>
<dbReference type="PROSITE" id="PS50082">
    <property type="entry name" value="WD_REPEATS_2"/>
    <property type="match status" value="3"/>
</dbReference>
<gene>
    <name evidence="8" type="ORF">RDB_LOCUS154353</name>
</gene>
<keyword evidence="2" id="KW-0677">Repeat</keyword>
<dbReference type="InterPro" id="IPR051972">
    <property type="entry name" value="Glutamate-rich_WD_repeat"/>
</dbReference>
<feature type="region of interest" description="Disordered" evidence="5">
    <location>
        <begin position="1"/>
        <end position="93"/>
    </location>
</feature>
<feature type="domain" description="Histone-binding protein RBBP4-like N-terminal" evidence="6">
    <location>
        <begin position="100"/>
        <end position="167"/>
    </location>
</feature>
<dbReference type="GO" id="GO:0005730">
    <property type="term" value="C:nucleolus"/>
    <property type="evidence" value="ECO:0007669"/>
    <property type="project" value="TreeGrafter"/>
</dbReference>
<evidence type="ECO:0000259" key="7">
    <source>
        <dbReference type="Pfam" id="PF23609"/>
    </source>
</evidence>
<evidence type="ECO:0000259" key="6">
    <source>
        <dbReference type="Pfam" id="PF12265"/>
    </source>
</evidence>
<dbReference type="InterPro" id="IPR020472">
    <property type="entry name" value="WD40_PAC1"/>
</dbReference>
<dbReference type="PRINTS" id="PR00320">
    <property type="entry name" value="GPROTEINBRPT"/>
</dbReference>